<feature type="region of interest" description="Disordered" evidence="2">
    <location>
        <begin position="324"/>
        <end position="377"/>
    </location>
</feature>
<keyword evidence="3" id="KW-0732">Signal</keyword>
<keyword evidence="6" id="KW-1185">Reference proteome</keyword>
<dbReference type="Gene3D" id="2.70.70.10">
    <property type="entry name" value="Glucose Permease (Domain IIA)"/>
    <property type="match status" value="1"/>
</dbReference>
<feature type="compositionally biased region" description="Polar residues" evidence="2">
    <location>
        <begin position="145"/>
        <end position="157"/>
    </location>
</feature>
<organism evidence="5 6">
    <name type="scientific">Rhizobium quercicola</name>
    <dbReference type="NCBI Taxonomy" id="2901226"/>
    <lineage>
        <taxon>Bacteria</taxon>
        <taxon>Pseudomonadati</taxon>
        <taxon>Pseudomonadota</taxon>
        <taxon>Alphaproteobacteria</taxon>
        <taxon>Hyphomicrobiales</taxon>
        <taxon>Rhizobiaceae</taxon>
        <taxon>Rhizobium/Agrobacterium group</taxon>
        <taxon>Rhizobium</taxon>
    </lineage>
</organism>
<dbReference type="CDD" id="cd00118">
    <property type="entry name" value="LysM"/>
    <property type="match status" value="2"/>
</dbReference>
<protein>
    <submittedName>
        <fullName evidence="5">Peptidoglycan DD-metalloendopeptidase family protein</fullName>
    </submittedName>
</protein>
<dbReference type="SUPFAM" id="SSF51261">
    <property type="entry name" value="Duplicated hybrid motif"/>
    <property type="match status" value="1"/>
</dbReference>
<gene>
    <name evidence="5" type="ORF">LRX75_15350</name>
</gene>
<feature type="domain" description="LysM" evidence="4">
    <location>
        <begin position="279"/>
        <end position="322"/>
    </location>
</feature>
<dbReference type="InterPro" id="IPR050570">
    <property type="entry name" value="Cell_wall_metabolism_enzyme"/>
</dbReference>
<dbReference type="EMBL" id="JAJOZR010000009">
    <property type="protein sequence ID" value="MCD7110416.1"/>
    <property type="molecule type" value="Genomic_DNA"/>
</dbReference>
<feature type="compositionally biased region" description="Basic and acidic residues" evidence="2">
    <location>
        <begin position="354"/>
        <end position="370"/>
    </location>
</feature>
<dbReference type="AlphaFoldDB" id="A0A9X1NUY8"/>
<dbReference type="GO" id="GO:0004222">
    <property type="term" value="F:metalloendopeptidase activity"/>
    <property type="evidence" value="ECO:0007669"/>
    <property type="project" value="TreeGrafter"/>
</dbReference>
<dbReference type="Pfam" id="PF01476">
    <property type="entry name" value="LysM"/>
    <property type="match status" value="2"/>
</dbReference>
<name>A0A9X1NUY8_9HYPH</name>
<dbReference type="PANTHER" id="PTHR21666:SF263">
    <property type="entry name" value="MUREIN HYDROLASE ACTIVATOR NLPD"/>
    <property type="match status" value="1"/>
</dbReference>
<dbReference type="InterPro" id="IPR016047">
    <property type="entry name" value="M23ase_b-sheet_dom"/>
</dbReference>
<dbReference type="PANTHER" id="PTHR21666">
    <property type="entry name" value="PEPTIDASE-RELATED"/>
    <property type="match status" value="1"/>
</dbReference>
<evidence type="ECO:0000313" key="5">
    <source>
        <dbReference type="EMBL" id="MCD7110416.1"/>
    </source>
</evidence>
<dbReference type="SMART" id="SM00257">
    <property type="entry name" value="LysM"/>
    <property type="match status" value="2"/>
</dbReference>
<dbReference type="InterPro" id="IPR011055">
    <property type="entry name" value="Dup_hybrid_motif"/>
</dbReference>
<dbReference type="Gene3D" id="3.10.350.10">
    <property type="entry name" value="LysM domain"/>
    <property type="match status" value="2"/>
</dbReference>
<feature type="region of interest" description="Disordered" evidence="2">
    <location>
        <begin position="232"/>
        <end position="278"/>
    </location>
</feature>
<feature type="domain" description="LysM" evidence="4">
    <location>
        <begin position="163"/>
        <end position="207"/>
    </location>
</feature>
<dbReference type="SUPFAM" id="SSF54106">
    <property type="entry name" value="LysM domain"/>
    <property type="match status" value="2"/>
</dbReference>
<feature type="compositionally biased region" description="Polar residues" evidence="2">
    <location>
        <begin position="249"/>
        <end position="267"/>
    </location>
</feature>
<feature type="compositionally biased region" description="Polar residues" evidence="2">
    <location>
        <begin position="324"/>
        <end position="345"/>
    </location>
</feature>
<evidence type="ECO:0000259" key="4">
    <source>
        <dbReference type="PROSITE" id="PS51782"/>
    </source>
</evidence>
<reference evidence="5" key="1">
    <citation type="submission" date="2021-12" db="EMBL/GenBank/DDBJ databases">
        <authorList>
            <person name="Li Y."/>
        </authorList>
    </citation>
    <scope>NUCLEOTIDE SEQUENCE</scope>
    <source>
        <strain evidence="5">DKSPLA3</strain>
    </source>
</reference>
<dbReference type="PROSITE" id="PS51257">
    <property type="entry name" value="PROKAR_LIPOPROTEIN"/>
    <property type="match status" value="1"/>
</dbReference>
<proteinExistence type="inferred from homology"/>
<dbReference type="CDD" id="cd12797">
    <property type="entry name" value="M23_peptidase"/>
    <property type="match status" value="1"/>
</dbReference>
<feature type="region of interest" description="Disordered" evidence="2">
    <location>
        <begin position="65"/>
        <end position="157"/>
    </location>
</feature>
<dbReference type="InterPro" id="IPR018392">
    <property type="entry name" value="LysM"/>
</dbReference>
<dbReference type="Pfam" id="PF01551">
    <property type="entry name" value="Peptidase_M23"/>
    <property type="match status" value="1"/>
</dbReference>
<sequence length="524" mass="54003">MRLSVSSSVHTSVIRLGMAVLLASAASGCSSDSSRFGGLFSRSSDLTTNSIPSASVPVPRGDIDGSGNMPPMSNTRQAAVGQPFPDPVSATPVSRTRVASTPMNVQRTTLAEPTAEPTRRPSAQPFPSETSSAHRGAPALATPDPVNTATVRPSSGWSTVNAPAVLMRQGDTTASLATRFGVPEKEILKANGLKRGSDAEPGQRILIPTYGAAGSAAKASASQAATALDVDKQKNKPVLPENRDVAILPTQTQSREKGSTANGTTAGKQPVTGEGDKAGTYTVKAGDSLNRIAKANGVSVDQLRAENGLTSGAIRVGQALKLPKTSSVARNTAQPETDEVTTASVTPKAAAPKIEPKTAKVEQAKADASKPTEYTPAVAKQSVNEVAAKDDGSDAPKATGISKYRWPVRGAVVAGYGANVEGNRNDGINISVPEGTPIKAAENGVVIYSGSSLKELGNAVLVRHDDGTVTVYGNASELKVQRGQKIQRGQTLAASGMSGTATQPQVHFEVRKNATAVNPATYLE</sequence>
<comment type="similarity">
    <text evidence="1">Belongs to the E.coli NlpD/Haemophilus LppB family.</text>
</comment>
<accession>A0A9X1NUY8</accession>
<feature type="chain" id="PRO_5040861464" evidence="3">
    <location>
        <begin position="26"/>
        <end position="524"/>
    </location>
</feature>
<dbReference type="PROSITE" id="PS51782">
    <property type="entry name" value="LYSM"/>
    <property type="match status" value="2"/>
</dbReference>
<evidence type="ECO:0000256" key="1">
    <source>
        <dbReference type="ARBA" id="ARBA00038420"/>
    </source>
</evidence>
<dbReference type="Proteomes" id="UP001139089">
    <property type="component" value="Unassembled WGS sequence"/>
</dbReference>
<comment type="caution">
    <text evidence="5">The sequence shown here is derived from an EMBL/GenBank/DDBJ whole genome shotgun (WGS) entry which is preliminary data.</text>
</comment>
<feature type="compositionally biased region" description="Polar residues" evidence="2">
    <location>
        <begin position="91"/>
        <end position="111"/>
    </location>
</feature>
<feature type="signal peptide" evidence="3">
    <location>
        <begin position="1"/>
        <end position="25"/>
    </location>
</feature>
<dbReference type="RefSeq" id="WP_231815628.1">
    <property type="nucleotide sequence ID" value="NZ_JAJOZR010000009.1"/>
</dbReference>
<dbReference type="InterPro" id="IPR036779">
    <property type="entry name" value="LysM_dom_sf"/>
</dbReference>
<evidence type="ECO:0000256" key="3">
    <source>
        <dbReference type="SAM" id="SignalP"/>
    </source>
</evidence>
<evidence type="ECO:0000256" key="2">
    <source>
        <dbReference type="SAM" id="MobiDB-lite"/>
    </source>
</evidence>
<evidence type="ECO:0000313" key="6">
    <source>
        <dbReference type="Proteomes" id="UP001139089"/>
    </source>
</evidence>